<keyword evidence="2" id="KW-0472">Membrane</keyword>
<dbReference type="SUPFAM" id="SSF82199">
    <property type="entry name" value="SET domain"/>
    <property type="match status" value="1"/>
</dbReference>
<dbReference type="InterPro" id="IPR001214">
    <property type="entry name" value="SET_dom"/>
</dbReference>
<dbReference type="Gene3D" id="2.170.270.10">
    <property type="entry name" value="SET domain"/>
    <property type="match status" value="1"/>
</dbReference>
<feature type="transmembrane region" description="Helical" evidence="2">
    <location>
        <begin position="310"/>
        <end position="329"/>
    </location>
</feature>
<organism evidence="4 5">
    <name type="scientific">Rhizoctonia solani</name>
    <dbReference type="NCBI Taxonomy" id="456999"/>
    <lineage>
        <taxon>Eukaryota</taxon>
        <taxon>Fungi</taxon>
        <taxon>Dikarya</taxon>
        <taxon>Basidiomycota</taxon>
        <taxon>Agaricomycotina</taxon>
        <taxon>Agaricomycetes</taxon>
        <taxon>Cantharellales</taxon>
        <taxon>Ceratobasidiaceae</taxon>
        <taxon>Rhizoctonia</taxon>
    </lineage>
</organism>
<reference evidence="4" key="1">
    <citation type="submission" date="2021-01" db="EMBL/GenBank/DDBJ databases">
        <authorList>
            <person name="Kaushik A."/>
        </authorList>
    </citation>
    <scope>NUCLEOTIDE SEQUENCE</scope>
    <source>
        <strain evidence="4">AG5</strain>
    </source>
</reference>
<evidence type="ECO:0000259" key="3">
    <source>
        <dbReference type="PROSITE" id="PS50280"/>
    </source>
</evidence>
<dbReference type="InterPro" id="IPR046341">
    <property type="entry name" value="SET_dom_sf"/>
</dbReference>
<dbReference type="InterPro" id="IPR053185">
    <property type="entry name" value="SET_domain_protein"/>
</dbReference>
<dbReference type="PROSITE" id="PS50280">
    <property type="entry name" value="SET"/>
    <property type="match status" value="1"/>
</dbReference>
<dbReference type="Proteomes" id="UP000663827">
    <property type="component" value="Unassembled WGS sequence"/>
</dbReference>
<feature type="region of interest" description="Disordered" evidence="1">
    <location>
        <begin position="631"/>
        <end position="654"/>
    </location>
</feature>
<dbReference type="PANTHER" id="PTHR47332">
    <property type="entry name" value="SET DOMAIN-CONTAINING PROTEIN 5"/>
    <property type="match status" value="1"/>
</dbReference>
<gene>
    <name evidence="4" type="ORF">RDB_LOCUS66548</name>
</gene>
<keyword evidence="2" id="KW-1133">Transmembrane helix</keyword>
<accession>A0A8H3E160</accession>
<dbReference type="InterPro" id="IPR027450">
    <property type="entry name" value="AlkB-like"/>
</dbReference>
<evidence type="ECO:0000313" key="4">
    <source>
        <dbReference type="EMBL" id="CAE7133510.1"/>
    </source>
</evidence>
<evidence type="ECO:0000256" key="1">
    <source>
        <dbReference type="SAM" id="MobiDB-lite"/>
    </source>
</evidence>
<proteinExistence type="predicted"/>
<dbReference type="AlphaFoldDB" id="A0A8H3E160"/>
<dbReference type="Gene3D" id="2.60.120.590">
    <property type="entry name" value="Alpha-ketoglutarate-dependent dioxygenase AlkB-like"/>
    <property type="match status" value="1"/>
</dbReference>
<dbReference type="Pfam" id="PF00856">
    <property type="entry name" value="SET"/>
    <property type="match status" value="1"/>
</dbReference>
<comment type="caution">
    <text evidence="4">The sequence shown here is derived from an EMBL/GenBank/DDBJ whole genome shotgun (WGS) entry which is preliminary data.</text>
</comment>
<dbReference type="PANTHER" id="PTHR47332:SF4">
    <property type="entry name" value="SET DOMAIN-CONTAINING PROTEIN 5"/>
    <property type="match status" value="1"/>
</dbReference>
<dbReference type="InterPro" id="IPR011990">
    <property type="entry name" value="TPR-like_helical_dom_sf"/>
</dbReference>
<dbReference type="SUPFAM" id="SSF51197">
    <property type="entry name" value="Clavaminate synthase-like"/>
    <property type="match status" value="1"/>
</dbReference>
<evidence type="ECO:0000256" key="2">
    <source>
        <dbReference type="SAM" id="Phobius"/>
    </source>
</evidence>
<evidence type="ECO:0000313" key="5">
    <source>
        <dbReference type="Proteomes" id="UP000663827"/>
    </source>
</evidence>
<feature type="domain" description="SET" evidence="3">
    <location>
        <begin position="355"/>
        <end position="498"/>
    </location>
</feature>
<sequence length="654" mass="71596">MLRLNRPTLAPTLMHLCKTKFREISSSATSNPSNTHRPNFQSLNLVARNQLEAVVRDRSIIDVSKLPPPVLGTLANLPSGDFIIYPSFLSADEQKILLTSSLAKLGGKRRRRRPAIETTTPELPVYPSWRAAAYTWADIFGADKDYEFEEGHFDGVIRDYREITVSSWPDSSPPELSHILLRLYGLIDSSNNPPSPGLTTPPNIQTHILHLASTGEILPHVDNVEASGSVIAGVSLGNTRVLRLSQSITSSEDASFDVLLESGSVYIQRDNVRYKWKHEIPNISEFQGRRVGGGQRVSIMLRSPKQKNTSILPAFLIAIISIAAVNIFVPNAVATLYDAFTIPFKSSSTSESSVSPFDVIDIPGRGKGIIANRNIKQGELLIKEKPLFIVPTRPGMNPSELIRSTVAALAPTDRTAFFALSYAKPNVSTPDIPFEIFQTNAISAGHRGTGLFPRTARLNHGCSKAFAAVYNWRDAEGILVVHAIRDISKGQEILTTYTDTKRRRSERQAHLRAVYHFDCACSVCALPKEESAASDRRLGQMADAYSMFSMWGSDSIKGTEAIKLARRIWSTGGTEGYISERGQLAADAAHVAAAHADAKAARQWATLANKWYGIELGADSQQCETAQAIMRSPESHGAWGTRKPELVGGPEGLS</sequence>
<dbReference type="Gene3D" id="1.25.40.10">
    <property type="entry name" value="Tetratricopeptide repeat domain"/>
    <property type="match status" value="1"/>
</dbReference>
<dbReference type="Pfam" id="PF13532">
    <property type="entry name" value="2OG-FeII_Oxy_2"/>
    <property type="match status" value="1"/>
</dbReference>
<protein>
    <recommendedName>
        <fullName evidence="3">SET domain-containing protein</fullName>
    </recommendedName>
</protein>
<name>A0A8H3E160_9AGAM</name>
<dbReference type="SMART" id="SM00317">
    <property type="entry name" value="SET"/>
    <property type="match status" value="1"/>
</dbReference>
<keyword evidence="2" id="KW-0812">Transmembrane</keyword>
<dbReference type="InterPro" id="IPR037151">
    <property type="entry name" value="AlkB-like_sf"/>
</dbReference>
<dbReference type="EMBL" id="CAJNJQ010001334">
    <property type="protein sequence ID" value="CAE7133510.1"/>
    <property type="molecule type" value="Genomic_DNA"/>
</dbReference>
<dbReference type="CDD" id="cd20071">
    <property type="entry name" value="SET_SMYD"/>
    <property type="match status" value="1"/>
</dbReference>